<evidence type="ECO:0000313" key="7">
    <source>
        <dbReference type="EMBL" id="MDC7690529.1"/>
    </source>
</evidence>
<sequence>MGHRLSRIVTRTGDDGTTGLGDGSRLSKSAPRVMALGEVDELNCIVGLLRCEALPAEVDAFLAEVQHDLFDLGSELAVPGYEALHESQLAMLEQQAEQWNAQLPMLKEFILPGGCRAAAVAHQGRAVCRRAERALVLLADTLRGLPRQYLNRLSDVLFILARYLNQQAQVADVLWQPRRKD</sequence>
<dbReference type="GO" id="GO:0008817">
    <property type="term" value="F:corrinoid adenosyltransferase activity"/>
    <property type="evidence" value="ECO:0007669"/>
    <property type="project" value="TreeGrafter"/>
</dbReference>
<dbReference type="PANTHER" id="PTHR12213">
    <property type="entry name" value="CORRINOID ADENOSYLTRANSFERASE"/>
    <property type="match status" value="1"/>
</dbReference>
<dbReference type="GO" id="GO:0009236">
    <property type="term" value="P:cobalamin biosynthetic process"/>
    <property type="evidence" value="ECO:0007669"/>
    <property type="project" value="UniProtKB-UniRule"/>
</dbReference>
<comment type="catalytic activity">
    <reaction evidence="4">
        <text>2 cob(II)alamin + AH2 + 2 ATP = 2 adenosylcob(III)alamin + 2 triphosphate + A + 2 H(+)</text>
        <dbReference type="Rhea" id="RHEA:53304"/>
        <dbReference type="ChEBI" id="CHEBI:13193"/>
        <dbReference type="ChEBI" id="CHEBI:15378"/>
        <dbReference type="ChEBI" id="CHEBI:16304"/>
        <dbReference type="ChEBI" id="CHEBI:17499"/>
        <dbReference type="ChEBI" id="CHEBI:18036"/>
        <dbReference type="ChEBI" id="CHEBI:18408"/>
        <dbReference type="ChEBI" id="CHEBI:30616"/>
    </reaction>
</comment>
<evidence type="ECO:0000313" key="8">
    <source>
        <dbReference type="EMBL" id="RKQ60935.1"/>
    </source>
</evidence>
<evidence type="ECO:0000256" key="2">
    <source>
        <dbReference type="ARBA" id="ARBA00022741"/>
    </source>
</evidence>
<proteinExistence type="inferred from homology"/>
<dbReference type="Pfam" id="PF01923">
    <property type="entry name" value="Cob_adeno_trans"/>
    <property type="match status" value="1"/>
</dbReference>
<evidence type="ECO:0000256" key="4">
    <source>
        <dbReference type="RuleBase" id="RU366026"/>
    </source>
</evidence>
<dbReference type="AlphaFoldDB" id="A0A495BIT2"/>
<dbReference type="NCBIfam" id="TIGR00636">
    <property type="entry name" value="PduO_Nterm"/>
    <property type="match status" value="1"/>
</dbReference>
<dbReference type="InterPro" id="IPR029499">
    <property type="entry name" value="PduO-typ"/>
</dbReference>
<keyword evidence="3 4" id="KW-0067">ATP-binding</keyword>
<protein>
    <recommendedName>
        <fullName evidence="4">Cobalamin adenosyltransferase</fullName>
        <ecNumber evidence="4">2.5.1.-</ecNumber>
    </recommendedName>
</protein>
<keyword evidence="4" id="KW-0169">Cobalamin biosynthesis</keyword>
<accession>A0A495BIT2</accession>
<evidence type="ECO:0000313" key="9">
    <source>
        <dbReference type="Proteomes" id="UP000279384"/>
    </source>
</evidence>
<comment type="caution">
    <text evidence="8">The sequence shown here is derived from an EMBL/GenBank/DDBJ whole genome shotgun (WGS) entry which is preliminary data.</text>
</comment>
<keyword evidence="2 4" id="KW-0547">Nucleotide-binding</keyword>
<keyword evidence="10" id="KW-1185">Reference proteome</keyword>
<dbReference type="InterPro" id="IPR036451">
    <property type="entry name" value="CblAdoTrfase-like_sf"/>
</dbReference>
<dbReference type="GO" id="GO:0005524">
    <property type="term" value="F:ATP binding"/>
    <property type="evidence" value="ECO:0007669"/>
    <property type="project" value="UniProtKB-UniRule"/>
</dbReference>
<reference evidence="7 10" key="2">
    <citation type="submission" date="2023-01" db="EMBL/GenBank/DDBJ databases">
        <title>Novel species of the genus Vogesella isolated from rivers.</title>
        <authorList>
            <person name="Lu H."/>
        </authorList>
    </citation>
    <scope>NUCLEOTIDE SEQUENCE [LARGE SCALE GENOMIC DNA]</scope>
    <source>
        <strain evidence="7 10">SH7W</strain>
    </source>
</reference>
<reference evidence="8 9" key="1">
    <citation type="submission" date="2018-10" db="EMBL/GenBank/DDBJ databases">
        <title>Genomic Encyclopedia of Type Strains, Phase IV (KMG-IV): sequencing the most valuable type-strain genomes for metagenomic binning, comparative biology and taxonomic classification.</title>
        <authorList>
            <person name="Goeker M."/>
        </authorList>
    </citation>
    <scope>NUCLEOTIDE SEQUENCE [LARGE SCALE GENOMIC DNA]</scope>
    <source>
        <strain evidence="8 9">DSM 3303</strain>
    </source>
</reference>
<evidence type="ECO:0000313" key="10">
    <source>
        <dbReference type="Proteomes" id="UP001221566"/>
    </source>
</evidence>
<evidence type="ECO:0000256" key="5">
    <source>
        <dbReference type="SAM" id="MobiDB-lite"/>
    </source>
</evidence>
<dbReference type="InterPro" id="IPR016030">
    <property type="entry name" value="CblAdoTrfase-like"/>
</dbReference>
<dbReference type="Proteomes" id="UP000279384">
    <property type="component" value="Unassembled WGS sequence"/>
</dbReference>
<keyword evidence="1 4" id="KW-0808">Transferase</keyword>
<dbReference type="EC" id="2.5.1.-" evidence="4"/>
<dbReference type="EMBL" id="JAQQKY010000003">
    <property type="protein sequence ID" value="MDC7690529.1"/>
    <property type="molecule type" value="Genomic_DNA"/>
</dbReference>
<feature type="domain" description="Cobalamin adenosyltransferase-like" evidence="6">
    <location>
        <begin position="8"/>
        <end position="164"/>
    </location>
</feature>
<feature type="region of interest" description="Disordered" evidence="5">
    <location>
        <begin position="1"/>
        <end position="27"/>
    </location>
</feature>
<dbReference type="EMBL" id="RBID01000011">
    <property type="protein sequence ID" value="RKQ60935.1"/>
    <property type="molecule type" value="Genomic_DNA"/>
</dbReference>
<evidence type="ECO:0000256" key="3">
    <source>
        <dbReference type="ARBA" id="ARBA00022840"/>
    </source>
</evidence>
<dbReference type="Proteomes" id="UP001221566">
    <property type="component" value="Unassembled WGS sequence"/>
</dbReference>
<dbReference type="PANTHER" id="PTHR12213:SF0">
    <property type="entry name" value="CORRINOID ADENOSYLTRANSFERASE MMAB"/>
    <property type="match status" value="1"/>
</dbReference>
<dbReference type="Gene3D" id="1.20.1200.10">
    <property type="entry name" value="Cobalamin adenosyltransferase-like"/>
    <property type="match status" value="1"/>
</dbReference>
<name>A0A495BIT2_VOGIN</name>
<gene>
    <name evidence="8" type="ORF">C8E02_0694</name>
    <name evidence="7" type="ORF">PQU93_07000</name>
</gene>
<comment type="similarity">
    <text evidence="4">Belongs to the Cob(I)alamin adenosyltransferase family.</text>
</comment>
<dbReference type="SUPFAM" id="SSF89028">
    <property type="entry name" value="Cobalamin adenosyltransferase-like"/>
    <property type="match status" value="1"/>
</dbReference>
<organism evidence="8 9">
    <name type="scientific">Vogesella indigofera</name>
    <name type="common">Pseudomonas indigofera</name>
    <dbReference type="NCBI Taxonomy" id="45465"/>
    <lineage>
        <taxon>Bacteria</taxon>
        <taxon>Pseudomonadati</taxon>
        <taxon>Pseudomonadota</taxon>
        <taxon>Betaproteobacteria</taxon>
        <taxon>Neisseriales</taxon>
        <taxon>Chromobacteriaceae</taxon>
        <taxon>Vogesella</taxon>
    </lineage>
</organism>
<evidence type="ECO:0000259" key="6">
    <source>
        <dbReference type="Pfam" id="PF01923"/>
    </source>
</evidence>
<dbReference type="RefSeq" id="WP_047967294.1">
    <property type="nucleotide sequence ID" value="NZ_JAQQKY010000003.1"/>
</dbReference>
<evidence type="ECO:0000256" key="1">
    <source>
        <dbReference type="ARBA" id="ARBA00022679"/>
    </source>
</evidence>